<dbReference type="GO" id="GO:0006221">
    <property type="term" value="P:pyrimidine nucleotide biosynthetic process"/>
    <property type="evidence" value="ECO:0007669"/>
    <property type="project" value="UniProtKB-UniRule"/>
</dbReference>
<feature type="binding site" evidence="9">
    <location>
        <position position="182"/>
    </location>
    <ligand>
        <name>ATP</name>
        <dbReference type="ChEBI" id="CHEBI:30616"/>
    </ligand>
</feature>
<comment type="caution">
    <text evidence="9">Lacks conserved residue(s) required for the propagation of feature annotation.</text>
</comment>
<dbReference type="GO" id="GO:0033862">
    <property type="term" value="F:UMP kinase activity"/>
    <property type="evidence" value="ECO:0007669"/>
    <property type="project" value="RHEA"/>
</dbReference>
<keyword evidence="5 9" id="KW-0067">ATP-binding</keyword>
<dbReference type="Proteomes" id="UP000002630">
    <property type="component" value="Linkage Group LG16"/>
</dbReference>
<dbReference type="NCBIfam" id="TIGR01359">
    <property type="entry name" value="UMP_CMP_kin_fam"/>
    <property type="match status" value="1"/>
</dbReference>
<dbReference type="AlphaFoldDB" id="D8LRC1"/>
<evidence type="ECO:0000256" key="4">
    <source>
        <dbReference type="ARBA" id="ARBA00022777"/>
    </source>
</evidence>
<dbReference type="Gene3D" id="3.40.50.300">
    <property type="entry name" value="P-loop containing nucleotide triphosphate hydrolases"/>
    <property type="match status" value="1"/>
</dbReference>
<dbReference type="HAMAP" id="MF_00235">
    <property type="entry name" value="Adenylate_kinase_Adk"/>
    <property type="match status" value="1"/>
</dbReference>
<evidence type="ECO:0000313" key="11">
    <source>
        <dbReference type="Proteomes" id="UP000002630"/>
    </source>
</evidence>
<comment type="catalytic activity">
    <reaction evidence="9">
        <text>dCMP + ATP = dCDP + ADP</text>
        <dbReference type="Rhea" id="RHEA:25094"/>
        <dbReference type="ChEBI" id="CHEBI:30616"/>
        <dbReference type="ChEBI" id="CHEBI:57566"/>
        <dbReference type="ChEBI" id="CHEBI:58593"/>
        <dbReference type="ChEBI" id="CHEBI:456216"/>
        <dbReference type="EC" id="2.7.4.14"/>
    </reaction>
</comment>
<keyword evidence="3 9" id="KW-0547">Nucleotide-binding</keyword>
<dbReference type="GO" id="GO:0006207">
    <property type="term" value="P:'de novo' pyrimidine nucleobase biosynthetic process"/>
    <property type="evidence" value="ECO:0007669"/>
    <property type="project" value="InterPro"/>
</dbReference>
<dbReference type="PRINTS" id="PR00094">
    <property type="entry name" value="ADENYLTKNASE"/>
</dbReference>
<reference evidence="10 11" key="1">
    <citation type="journal article" date="2010" name="Nature">
        <title>The Ectocarpus genome and the independent evolution of multicellularity in brown algae.</title>
        <authorList>
            <person name="Cock J.M."/>
            <person name="Sterck L."/>
            <person name="Rouze P."/>
            <person name="Scornet D."/>
            <person name="Allen A.E."/>
            <person name="Amoutzias G."/>
            <person name="Anthouard V."/>
            <person name="Artiguenave F."/>
            <person name="Aury J.M."/>
            <person name="Badger J.H."/>
            <person name="Beszteri B."/>
            <person name="Billiau K."/>
            <person name="Bonnet E."/>
            <person name="Bothwell J.H."/>
            <person name="Bowler C."/>
            <person name="Boyen C."/>
            <person name="Brownlee C."/>
            <person name="Carrano C.J."/>
            <person name="Charrier B."/>
            <person name="Cho G.Y."/>
            <person name="Coelho S.M."/>
            <person name="Collen J."/>
            <person name="Corre E."/>
            <person name="Da Silva C."/>
            <person name="Delage L."/>
            <person name="Delaroque N."/>
            <person name="Dittami S.M."/>
            <person name="Doulbeau S."/>
            <person name="Elias M."/>
            <person name="Farnham G."/>
            <person name="Gachon C.M."/>
            <person name="Gschloessl B."/>
            <person name="Heesch S."/>
            <person name="Jabbari K."/>
            <person name="Jubin C."/>
            <person name="Kawai H."/>
            <person name="Kimura K."/>
            <person name="Kloareg B."/>
            <person name="Kupper F.C."/>
            <person name="Lang D."/>
            <person name="Le Bail A."/>
            <person name="Leblanc C."/>
            <person name="Lerouge P."/>
            <person name="Lohr M."/>
            <person name="Lopez P.J."/>
            <person name="Martens C."/>
            <person name="Maumus F."/>
            <person name="Michel G."/>
            <person name="Miranda-Saavedra D."/>
            <person name="Morales J."/>
            <person name="Moreau H."/>
            <person name="Motomura T."/>
            <person name="Nagasato C."/>
            <person name="Napoli C.A."/>
            <person name="Nelson D.R."/>
            <person name="Nyvall-Collen P."/>
            <person name="Peters A.F."/>
            <person name="Pommier C."/>
            <person name="Potin P."/>
            <person name="Poulain J."/>
            <person name="Quesneville H."/>
            <person name="Read B."/>
            <person name="Rensing S.A."/>
            <person name="Ritter A."/>
            <person name="Rousvoal S."/>
            <person name="Samanta M."/>
            <person name="Samson G."/>
            <person name="Schroeder D.C."/>
            <person name="Segurens B."/>
            <person name="Strittmatter M."/>
            <person name="Tonon T."/>
            <person name="Tregear J.W."/>
            <person name="Valentin K."/>
            <person name="von Dassow P."/>
            <person name="Yamagishi T."/>
            <person name="Van de Peer Y."/>
            <person name="Wincker P."/>
        </authorList>
    </citation>
    <scope>NUCLEOTIDE SEQUENCE [LARGE SCALE GENOMIC DNA]</scope>
    <source>
        <strain evidence="11">Ec32 / CCAP1310/4</strain>
    </source>
</reference>
<comment type="cofactor">
    <cofactor evidence="9">
        <name>Mg(2+)</name>
        <dbReference type="ChEBI" id="CHEBI:18420"/>
    </cofactor>
    <text evidence="9">Binds 1 Mg(2+) ion per monomer.</text>
</comment>
<gene>
    <name evidence="10" type="ORF">Esi_0064_0085</name>
</gene>
<evidence type="ECO:0000256" key="1">
    <source>
        <dbReference type="ARBA" id="ARBA00022490"/>
    </source>
</evidence>
<feature type="binding site" evidence="9">
    <location>
        <position position="188"/>
    </location>
    <ligand>
        <name>a ribonucleoside 5'-phosphate</name>
        <dbReference type="ChEBI" id="CHEBI:58043"/>
    </ligand>
</feature>
<feature type="binding site" evidence="9">
    <location>
        <position position="199"/>
    </location>
    <ligand>
        <name>a ribonucleoside 5'-phosphate</name>
        <dbReference type="ChEBI" id="CHEBI:58043"/>
    </ligand>
</feature>
<comment type="function">
    <text evidence="9">Catalyzes the phosphorylation of pyrimidine nucleoside monophosphates at the expense of ATP. Plays an important role in de novo pyrimidine nucleotide biosynthesis. Has preference for UMP and CMP as phosphate acceptors.</text>
</comment>
<dbReference type="PANTHER" id="PTHR23359">
    <property type="entry name" value="NUCLEOTIDE KINASE"/>
    <property type="match status" value="1"/>
</dbReference>
<feature type="binding site" evidence="9">
    <location>
        <position position="147"/>
    </location>
    <ligand>
        <name>CMP</name>
        <dbReference type="ChEBI" id="CHEBI:60377"/>
    </ligand>
</feature>
<keyword evidence="1 9" id="KW-0963">Cytoplasm</keyword>
<evidence type="ECO:0000256" key="6">
    <source>
        <dbReference type="ARBA" id="ARBA00022975"/>
    </source>
</evidence>
<keyword evidence="6 9" id="KW-0665">Pyrimidine biosynthesis</keyword>
<keyword evidence="10" id="KW-0966">Cell projection</keyword>
<comment type="subunit">
    <text evidence="9">Monomer.</text>
</comment>
<evidence type="ECO:0000256" key="3">
    <source>
        <dbReference type="ARBA" id="ARBA00022741"/>
    </source>
</evidence>
<protein>
    <recommendedName>
        <fullName evidence="9">UMP-CMP kinase</fullName>
        <ecNumber evidence="9">2.7.4.14</ecNumber>
    </recommendedName>
    <alternativeName>
        <fullName evidence="9">Deoxycytidylate kinase</fullName>
        <shortName evidence="9">CK</shortName>
        <shortName evidence="9">dCMP kinase</shortName>
    </alternativeName>
    <alternativeName>
        <fullName evidence="9">Uridine monophosphate/cytidine monophosphate kinase</fullName>
        <shortName evidence="9">UMP/CMP kinase</shortName>
        <shortName evidence="9">UMP/CMPK</shortName>
    </alternativeName>
</protein>
<feature type="binding site" evidence="9">
    <location>
        <begin position="64"/>
        <end position="69"/>
    </location>
    <ligand>
        <name>ATP</name>
        <dbReference type="ChEBI" id="CHEBI:30616"/>
    </ligand>
</feature>
<keyword evidence="11" id="KW-1185">Reference proteome</keyword>
<dbReference type="HAMAP" id="MF_03172">
    <property type="entry name" value="Adenylate_kinase_UMP_CMP_kin"/>
    <property type="match status" value="1"/>
</dbReference>
<keyword evidence="10" id="KW-0282">Flagellum</keyword>
<dbReference type="SUPFAM" id="SSF52540">
    <property type="entry name" value="P-loop containing nucleoside triphosphate hydrolases"/>
    <property type="match status" value="1"/>
</dbReference>
<name>D8LRC1_ECTSI</name>
<dbReference type="InParanoid" id="D8LRC1"/>
<dbReference type="CDD" id="cd01428">
    <property type="entry name" value="ADK"/>
    <property type="match status" value="1"/>
</dbReference>
<keyword evidence="2 9" id="KW-0808">Transferase</keyword>
<keyword evidence="10" id="KW-0969">Cilium</keyword>
<proteinExistence type="inferred from homology"/>
<evidence type="ECO:0000313" key="10">
    <source>
        <dbReference type="EMBL" id="CBN75026.1"/>
    </source>
</evidence>
<dbReference type="InterPro" id="IPR000850">
    <property type="entry name" value="Adenylat/UMP-CMP_kin"/>
</dbReference>
<dbReference type="FunCoup" id="D8LRC1">
    <property type="interactions" value="298"/>
</dbReference>
<evidence type="ECO:0000256" key="7">
    <source>
        <dbReference type="ARBA" id="ARBA00023242"/>
    </source>
</evidence>
<dbReference type="EMBL" id="FN649741">
    <property type="protein sequence ID" value="CBN75026.1"/>
    <property type="molecule type" value="Genomic_DNA"/>
</dbReference>
<dbReference type="EC" id="2.7.4.14" evidence="9"/>
<accession>D8LRC1</accession>
<dbReference type="EMBL" id="FN648863">
    <property type="protein sequence ID" value="CBN75026.1"/>
    <property type="molecule type" value="Genomic_DNA"/>
</dbReference>
<comment type="similarity">
    <text evidence="9">Belongs to the adenylate kinase family. UMP-CMP kinase subfamily.</text>
</comment>
<dbReference type="PROSITE" id="PS00113">
    <property type="entry name" value="ADENYLATE_KINASE"/>
    <property type="match status" value="1"/>
</dbReference>
<evidence type="ECO:0000256" key="8">
    <source>
        <dbReference type="ARBA" id="ARBA00048116"/>
    </source>
</evidence>
<dbReference type="InterPro" id="IPR006266">
    <property type="entry name" value="UMP_CMP_kinase"/>
</dbReference>
<dbReference type="OMA" id="GTQCDRM"/>
<dbReference type="GO" id="GO:0036431">
    <property type="term" value="F:dCMP kinase activity"/>
    <property type="evidence" value="ECO:0007669"/>
    <property type="project" value="RHEA"/>
</dbReference>
<dbReference type="GO" id="GO:0005634">
    <property type="term" value="C:nucleus"/>
    <property type="evidence" value="ECO:0007669"/>
    <property type="project" value="UniProtKB-SubCell"/>
</dbReference>
<feature type="region of interest" description="LID" evidence="9">
    <location>
        <begin position="181"/>
        <end position="191"/>
    </location>
</feature>
<evidence type="ECO:0000256" key="5">
    <source>
        <dbReference type="ARBA" id="ARBA00022840"/>
    </source>
</evidence>
<dbReference type="GO" id="GO:0036430">
    <property type="term" value="F:CMP kinase activity"/>
    <property type="evidence" value="ECO:0007669"/>
    <property type="project" value="RHEA"/>
</dbReference>
<comment type="domain">
    <text evidence="9">Consists of three domains, a large central CORE domain and two small peripheral domains, NMPbind and LID, which undergo movements during catalysis. The LID domain closes over the site of phosphoryl transfer upon ATP binding. Assembling and dissambling the active center during each catalytic cycle provides an effective means to prevent ATP hydrolysis.</text>
</comment>
<dbReference type="InterPro" id="IPR027417">
    <property type="entry name" value="P-loop_NTPase"/>
</dbReference>
<sequence length="244" mass="26833">MRCGKCWASSEQRRSQASSSWRSLENERAWFSLRFSQQKKSRGVSNGGSVGATPHVVFVLGGPGSGKGTQCALIAEEEALGYAHLSAGDLLRAERNSGSELAGMINEFIREGKIVPAEVTVGLLRKAMEKSGKSRFLIDGFPRNPDNLAAWEASTAGGAVVVDFALFLDCPEEIMTERIMERGRSSGRIDDNEEAIRKRLVTYRESTMPIIKEFEARGKLREVNSDQTIEEVAVEVRRHISAIA</sequence>
<feature type="binding site" evidence="9">
    <location>
        <begin position="113"/>
        <end position="115"/>
    </location>
    <ligand>
        <name>a ribonucleoside 5'-phosphate</name>
        <dbReference type="ChEBI" id="CHEBI:58043"/>
    </ligand>
</feature>
<dbReference type="OrthoDB" id="442176at2759"/>
<organism evidence="10 11">
    <name type="scientific">Ectocarpus siliculosus</name>
    <name type="common">Brown alga</name>
    <name type="synonym">Conferva siliculosa</name>
    <dbReference type="NCBI Taxonomy" id="2880"/>
    <lineage>
        <taxon>Eukaryota</taxon>
        <taxon>Sar</taxon>
        <taxon>Stramenopiles</taxon>
        <taxon>Ochrophyta</taxon>
        <taxon>PX clade</taxon>
        <taxon>Phaeophyceae</taxon>
        <taxon>Ectocarpales</taxon>
        <taxon>Ectocarpaceae</taxon>
        <taxon>Ectocarpus</taxon>
    </lineage>
</organism>
<feature type="binding site" evidence="9">
    <location>
        <position position="92"/>
    </location>
    <ligand>
        <name>a ribonucleoside 5'-phosphate</name>
        <dbReference type="ChEBI" id="CHEBI:58043"/>
    </ligand>
</feature>
<dbReference type="GO" id="GO:0005737">
    <property type="term" value="C:cytoplasm"/>
    <property type="evidence" value="ECO:0007669"/>
    <property type="project" value="UniProtKB-SubCell"/>
</dbReference>
<dbReference type="GO" id="GO:0005524">
    <property type="term" value="F:ATP binding"/>
    <property type="evidence" value="ECO:0007669"/>
    <property type="project" value="UniProtKB-KW"/>
</dbReference>
<dbReference type="Pfam" id="PF00406">
    <property type="entry name" value="ADK"/>
    <property type="match status" value="1"/>
</dbReference>
<comment type="subcellular location">
    <subcellularLocation>
        <location evidence="9">Cytoplasm</location>
    </subcellularLocation>
    <subcellularLocation>
        <location evidence="9">Nucleus</location>
    </subcellularLocation>
</comment>
<comment type="catalytic activity">
    <reaction evidence="9">
        <text>CMP + ATP = CDP + ADP</text>
        <dbReference type="Rhea" id="RHEA:11600"/>
        <dbReference type="ChEBI" id="CHEBI:30616"/>
        <dbReference type="ChEBI" id="CHEBI:58069"/>
        <dbReference type="ChEBI" id="CHEBI:60377"/>
        <dbReference type="ChEBI" id="CHEBI:456216"/>
        <dbReference type="EC" id="2.7.4.14"/>
    </reaction>
</comment>
<feature type="binding site" evidence="9">
    <location>
        <begin position="140"/>
        <end position="143"/>
    </location>
    <ligand>
        <name>a ribonucleoside 5'-phosphate</name>
        <dbReference type="ChEBI" id="CHEBI:58043"/>
    </ligand>
</feature>
<feature type="binding site" evidence="9">
    <location>
        <position position="227"/>
    </location>
    <ligand>
        <name>ATP</name>
        <dbReference type="ChEBI" id="CHEBI:30616"/>
    </ligand>
</feature>
<dbReference type="eggNOG" id="KOG3079">
    <property type="taxonomic scope" value="Eukaryota"/>
</dbReference>
<dbReference type="InterPro" id="IPR033690">
    <property type="entry name" value="Adenylat_kinase_CS"/>
</dbReference>
<dbReference type="STRING" id="2880.D8LRC1"/>
<evidence type="ECO:0000256" key="9">
    <source>
        <dbReference type="HAMAP-Rule" id="MF_03172"/>
    </source>
</evidence>
<keyword evidence="7 9" id="KW-0539">Nucleus</keyword>
<comment type="catalytic activity">
    <reaction evidence="8 9">
        <text>UMP + ATP = UDP + ADP</text>
        <dbReference type="Rhea" id="RHEA:24400"/>
        <dbReference type="ChEBI" id="CHEBI:30616"/>
        <dbReference type="ChEBI" id="CHEBI:57865"/>
        <dbReference type="ChEBI" id="CHEBI:58223"/>
        <dbReference type="ChEBI" id="CHEBI:456216"/>
        <dbReference type="EC" id="2.7.4.14"/>
    </reaction>
</comment>
<keyword evidence="4 9" id="KW-0418">Kinase</keyword>
<evidence type="ECO:0000256" key="2">
    <source>
        <dbReference type="ARBA" id="ARBA00022679"/>
    </source>
</evidence>